<dbReference type="EMBL" id="JAVFWL010000004">
    <property type="protein sequence ID" value="KAK6752425.1"/>
    <property type="molecule type" value="Genomic_DNA"/>
</dbReference>
<accession>A0ABR1DPZ0</accession>
<proteinExistence type="predicted"/>
<evidence type="ECO:0000313" key="1">
    <source>
        <dbReference type="EMBL" id="KAK6752425.1"/>
    </source>
</evidence>
<name>A0ABR1DPZ0_NECAM</name>
<gene>
    <name evidence="1" type="primary">Necator_chrIV.g16995</name>
    <name evidence="1" type="ORF">RB195_003697</name>
</gene>
<comment type="caution">
    <text evidence="1">The sequence shown here is derived from an EMBL/GenBank/DDBJ whole genome shotgun (WGS) entry which is preliminary data.</text>
</comment>
<protein>
    <recommendedName>
        <fullName evidence="3">C2H2-type domain-containing protein</fullName>
    </recommendedName>
</protein>
<keyword evidence="2" id="KW-1185">Reference proteome</keyword>
<organism evidence="1 2">
    <name type="scientific">Necator americanus</name>
    <name type="common">Human hookworm</name>
    <dbReference type="NCBI Taxonomy" id="51031"/>
    <lineage>
        <taxon>Eukaryota</taxon>
        <taxon>Metazoa</taxon>
        <taxon>Ecdysozoa</taxon>
        <taxon>Nematoda</taxon>
        <taxon>Chromadorea</taxon>
        <taxon>Rhabditida</taxon>
        <taxon>Rhabditina</taxon>
        <taxon>Rhabditomorpha</taxon>
        <taxon>Strongyloidea</taxon>
        <taxon>Ancylostomatidae</taxon>
        <taxon>Bunostominae</taxon>
        <taxon>Necator</taxon>
    </lineage>
</organism>
<evidence type="ECO:0008006" key="3">
    <source>
        <dbReference type="Google" id="ProtNLM"/>
    </source>
</evidence>
<sequence length="194" mass="22062">MDMQLQVTLQAQCRSCDFTRNHMSTGEMQLHLKLQIHIEVYKNCNFIKSSISTSELRICPELKVHLEMATSDEVAKPVRIATPYGAPRLQKELQLHLELQIHIGVAISPETRRCKTSERPQLHMKLQFQLIQQLHPELHVHPGVATSFGVACPPRCCKHIQTCMKFYSKSMFRVGGAGPLRFQKVHTTCAAFDA</sequence>
<dbReference type="Proteomes" id="UP001303046">
    <property type="component" value="Unassembled WGS sequence"/>
</dbReference>
<reference evidence="1 2" key="1">
    <citation type="submission" date="2023-08" db="EMBL/GenBank/DDBJ databases">
        <title>A Necator americanus chromosomal reference genome.</title>
        <authorList>
            <person name="Ilik V."/>
            <person name="Petrzelkova K.J."/>
            <person name="Pardy F."/>
            <person name="Fuh T."/>
            <person name="Niatou-Singa F.S."/>
            <person name="Gouil Q."/>
            <person name="Baker L."/>
            <person name="Ritchie M.E."/>
            <person name="Jex A.R."/>
            <person name="Gazzola D."/>
            <person name="Li H."/>
            <person name="Toshio Fujiwara R."/>
            <person name="Zhan B."/>
            <person name="Aroian R.V."/>
            <person name="Pafco B."/>
            <person name="Schwarz E.M."/>
        </authorList>
    </citation>
    <scope>NUCLEOTIDE SEQUENCE [LARGE SCALE GENOMIC DNA]</scope>
    <source>
        <strain evidence="1 2">Aroian</strain>
        <tissue evidence="1">Whole animal</tissue>
    </source>
</reference>
<evidence type="ECO:0000313" key="2">
    <source>
        <dbReference type="Proteomes" id="UP001303046"/>
    </source>
</evidence>